<feature type="transmembrane region" description="Helical" evidence="1">
    <location>
        <begin position="80"/>
        <end position="100"/>
    </location>
</feature>
<feature type="transmembrane region" description="Helical" evidence="1">
    <location>
        <begin position="214"/>
        <end position="240"/>
    </location>
</feature>
<keyword evidence="1" id="KW-1133">Transmembrane helix</keyword>
<evidence type="ECO:0000256" key="1">
    <source>
        <dbReference type="SAM" id="Phobius"/>
    </source>
</evidence>
<dbReference type="PANTHER" id="PTHR23542:SF1">
    <property type="entry name" value="MAJOR FACILITATOR SUPERFAMILY (MFS) PROFILE DOMAIN-CONTAINING PROTEIN"/>
    <property type="match status" value="1"/>
</dbReference>
<evidence type="ECO:0000313" key="3">
    <source>
        <dbReference type="Proteomes" id="UP000181951"/>
    </source>
</evidence>
<dbReference type="OrthoDB" id="9180256at2"/>
<feature type="transmembrane region" description="Helical" evidence="1">
    <location>
        <begin position="280"/>
        <end position="298"/>
    </location>
</feature>
<keyword evidence="1" id="KW-0812">Transmembrane</keyword>
<dbReference type="Gene3D" id="1.20.1250.20">
    <property type="entry name" value="MFS general substrate transporter like domains"/>
    <property type="match status" value="1"/>
</dbReference>
<accession>A0A1H8UAV5</accession>
<gene>
    <name evidence="2" type="ORF">SAMN05216267_106720</name>
</gene>
<evidence type="ECO:0000313" key="2">
    <source>
        <dbReference type="EMBL" id="SEO99983.1"/>
    </source>
</evidence>
<dbReference type="Proteomes" id="UP000181951">
    <property type="component" value="Unassembled WGS sequence"/>
</dbReference>
<feature type="transmembrane region" description="Helical" evidence="1">
    <location>
        <begin position="20"/>
        <end position="40"/>
    </location>
</feature>
<feature type="transmembrane region" description="Helical" evidence="1">
    <location>
        <begin position="370"/>
        <end position="389"/>
    </location>
</feature>
<dbReference type="InterPro" id="IPR011701">
    <property type="entry name" value="MFS"/>
</dbReference>
<dbReference type="GO" id="GO:0022857">
    <property type="term" value="F:transmembrane transporter activity"/>
    <property type="evidence" value="ECO:0007669"/>
    <property type="project" value="InterPro"/>
</dbReference>
<dbReference type="PANTHER" id="PTHR23542">
    <property type="match status" value="1"/>
</dbReference>
<feature type="transmembrane region" description="Helical" evidence="1">
    <location>
        <begin position="252"/>
        <end position="273"/>
    </location>
</feature>
<feature type="transmembrane region" description="Helical" evidence="1">
    <location>
        <begin position="173"/>
        <end position="193"/>
    </location>
</feature>
<dbReference type="SUPFAM" id="SSF103473">
    <property type="entry name" value="MFS general substrate transporter"/>
    <property type="match status" value="1"/>
</dbReference>
<feature type="transmembrane region" description="Helical" evidence="1">
    <location>
        <begin position="106"/>
        <end position="132"/>
    </location>
</feature>
<keyword evidence="3" id="KW-1185">Reference proteome</keyword>
<dbReference type="RefSeq" id="WP_069466862.1">
    <property type="nucleotide sequence ID" value="NZ_FODD01000067.1"/>
</dbReference>
<dbReference type="InterPro" id="IPR036259">
    <property type="entry name" value="MFS_trans_sf"/>
</dbReference>
<dbReference type="EMBL" id="FODD01000067">
    <property type="protein sequence ID" value="SEO99983.1"/>
    <property type="molecule type" value="Genomic_DNA"/>
</dbReference>
<keyword evidence="1" id="KW-0472">Membrane</keyword>
<name>A0A1H8UAV5_9ACTN</name>
<proteinExistence type="predicted"/>
<sequence length="406" mass="39651">MLLSAYRGVLGTPGAAPFFLASLVGRLGVAMTSLGLFWLLRQQTGSFATAGLVTGAFAVAEAVAGPQAARLIDRFGQCRVLPAVLAAHAAAVAALVLLAGRGAPGGALVAAGVLVGATIPQLGALSAARWVFLLQDGRAAELPTAYALESLANAGAYLAGPALVGVLGAAGHAVVGTAVAGAAVVAGGLALAAQRASSPTPERGEAARGAGRFLLRRAFAVVVGVNVAIGGFFGSLPVAVTAFAVDRGTPEAATVLLTVSNLAGVLVSCLYGWRRPQWRPAAQLAVVTLLLGAATAVMPVAGSALAVGAAVAVTGSAVPVILILCTVLARAAVERGVLTQAFTWLNSFSAAGSACAAAACGRVVEAAGAHAGFAVVAVCGLAMAVAGACGTRAPDPTGPPPLPDRP</sequence>
<protein>
    <submittedName>
        <fullName evidence="2">Predicted arabinose efflux permease, MFS family</fullName>
    </submittedName>
</protein>
<feature type="transmembrane region" description="Helical" evidence="1">
    <location>
        <begin position="304"/>
        <end position="329"/>
    </location>
</feature>
<reference evidence="2 3" key="1">
    <citation type="submission" date="2016-10" db="EMBL/GenBank/DDBJ databases">
        <authorList>
            <person name="de Groot N.N."/>
        </authorList>
    </citation>
    <scope>NUCLEOTIDE SEQUENCE [LARGE SCALE GENOMIC DNA]</scope>
    <source>
        <strain evidence="2 3">CGMCC 4.2026</strain>
    </source>
</reference>
<organism evidence="2 3">
    <name type="scientific">Actinacidiphila rubida</name>
    <dbReference type="NCBI Taxonomy" id="310780"/>
    <lineage>
        <taxon>Bacteria</taxon>
        <taxon>Bacillati</taxon>
        <taxon>Actinomycetota</taxon>
        <taxon>Actinomycetes</taxon>
        <taxon>Kitasatosporales</taxon>
        <taxon>Streptomycetaceae</taxon>
        <taxon>Actinacidiphila</taxon>
    </lineage>
</organism>
<dbReference type="Pfam" id="PF07690">
    <property type="entry name" value="MFS_1"/>
    <property type="match status" value="1"/>
</dbReference>
<dbReference type="AlphaFoldDB" id="A0A1H8UAV5"/>